<dbReference type="EMBL" id="CP001142">
    <property type="protein sequence ID" value="ACI65965.1"/>
    <property type="molecule type" value="Genomic_DNA"/>
</dbReference>
<feature type="compositionally biased region" description="Polar residues" evidence="13">
    <location>
        <begin position="797"/>
        <end position="821"/>
    </location>
</feature>
<organism evidence="15 16">
    <name type="scientific">Phaeodactylum tricornutum (strain CCAP 1055/1)</name>
    <dbReference type="NCBI Taxonomy" id="556484"/>
    <lineage>
        <taxon>Eukaryota</taxon>
        <taxon>Sar</taxon>
        <taxon>Stramenopiles</taxon>
        <taxon>Ochrophyta</taxon>
        <taxon>Bacillariophyta</taxon>
        <taxon>Bacillariophyceae</taxon>
        <taxon>Bacillariophycidae</taxon>
        <taxon>Naviculales</taxon>
        <taxon>Phaeodactylaceae</taxon>
        <taxon>Phaeodactylum</taxon>
    </lineage>
</organism>
<keyword evidence="7" id="KW-0406">Ion transport</keyword>
<dbReference type="RefSeq" id="XP_002186495.1">
    <property type="nucleotide sequence ID" value="XM_002186459.1"/>
</dbReference>
<dbReference type="InterPro" id="IPR006990">
    <property type="entry name" value="Tweety"/>
</dbReference>
<evidence type="ECO:0000256" key="9">
    <source>
        <dbReference type="ARBA" id="ARBA00023173"/>
    </source>
</evidence>
<dbReference type="GO" id="GO:0034707">
    <property type="term" value="C:chloride channel complex"/>
    <property type="evidence" value="ECO:0007669"/>
    <property type="project" value="UniProtKB-KW"/>
</dbReference>
<evidence type="ECO:0000256" key="11">
    <source>
        <dbReference type="ARBA" id="ARBA00023214"/>
    </source>
</evidence>
<evidence type="ECO:0000256" key="1">
    <source>
        <dbReference type="ARBA" id="ARBA00004651"/>
    </source>
</evidence>
<keyword evidence="11" id="KW-0868">Chloride</keyword>
<dbReference type="InParanoid" id="B5Y5M8"/>
<reference evidence="15 16" key="1">
    <citation type="journal article" date="2008" name="Nature">
        <title>The Phaeodactylum genome reveals the evolutionary history of diatom genomes.</title>
        <authorList>
            <person name="Bowler C."/>
            <person name="Allen A.E."/>
            <person name="Badger J.H."/>
            <person name="Grimwood J."/>
            <person name="Jabbari K."/>
            <person name="Kuo A."/>
            <person name="Maheswari U."/>
            <person name="Martens C."/>
            <person name="Maumus F."/>
            <person name="Otillar R.P."/>
            <person name="Rayko E."/>
            <person name="Salamov A."/>
            <person name="Vandepoele K."/>
            <person name="Beszteri B."/>
            <person name="Gruber A."/>
            <person name="Heijde M."/>
            <person name="Katinka M."/>
            <person name="Mock T."/>
            <person name="Valentin K."/>
            <person name="Verret F."/>
            <person name="Berges J.A."/>
            <person name="Brownlee C."/>
            <person name="Cadoret J.P."/>
            <person name="Chiovitti A."/>
            <person name="Choi C.J."/>
            <person name="Coesel S."/>
            <person name="De Martino A."/>
            <person name="Detter J.C."/>
            <person name="Durkin C."/>
            <person name="Falciatore A."/>
            <person name="Fournet J."/>
            <person name="Haruta M."/>
            <person name="Huysman M.J."/>
            <person name="Jenkins B.D."/>
            <person name="Jiroutova K."/>
            <person name="Jorgensen R.E."/>
            <person name="Joubert Y."/>
            <person name="Kaplan A."/>
            <person name="Kroger N."/>
            <person name="Kroth P.G."/>
            <person name="La Roche J."/>
            <person name="Lindquist E."/>
            <person name="Lommer M."/>
            <person name="Martin-Jezequel V."/>
            <person name="Lopez P.J."/>
            <person name="Lucas S."/>
            <person name="Mangogna M."/>
            <person name="McGinnis K."/>
            <person name="Medlin L.K."/>
            <person name="Montsant A."/>
            <person name="Oudot-Le Secq M.P."/>
            <person name="Napoli C."/>
            <person name="Obornik M."/>
            <person name="Parker M.S."/>
            <person name="Petit J.L."/>
            <person name="Porcel B.M."/>
            <person name="Poulsen N."/>
            <person name="Robison M."/>
            <person name="Rychlewski L."/>
            <person name="Rynearson T.A."/>
            <person name="Schmutz J."/>
            <person name="Shapiro H."/>
            <person name="Siaut M."/>
            <person name="Stanley M."/>
            <person name="Sussman M.R."/>
            <person name="Taylor A.R."/>
            <person name="Vardi A."/>
            <person name="von Dassow P."/>
            <person name="Vyverman W."/>
            <person name="Willis A."/>
            <person name="Wyrwicz L.S."/>
            <person name="Rokhsar D.S."/>
            <person name="Weissenbach J."/>
            <person name="Armbrust E.V."/>
            <person name="Green B.R."/>
            <person name="Van de Peer Y."/>
            <person name="Grigoriev I.V."/>
        </authorList>
    </citation>
    <scope>NUCLEOTIDE SEQUENCE [LARGE SCALE GENOMIC DNA]</scope>
    <source>
        <strain evidence="15 16">CCAP 1055/1</strain>
    </source>
</reference>
<dbReference type="PANTHER" id="PTHR12424:SF19">
    <property type="entry name" value="INTEGRASE ZINC-BINDING DOMAIN-CONTAINING PROTEIN"/>
    <property type="match status" value="1"/>
</dbReference>
<keyword evidence="5 14" id="KW-0812">Transmembrane</keyword>
<feature type="transmembrane region" description="Helical" evidence="14">
    <location>
        <begin position="387"/>
        <end position="409"/>
    </location>
</feature>
<keyword evidence="8 14" id="KW-0472">Membrane</keyword>
<feature type="compositionally biased region" description="Low complexity" evidence="13">
    <location>
        <begin position="879"/>
        <end position="892"/>
    </location>
</feature>
<dbReference type="eggNOG" id="ENOG502SDYI">
    <property type="taxonomic scope" value="Eukaryota"/>
</dbReference>
<feature type="compositionally biased region" description="Polar residues" evidence="13">
    <location>
        <begin position="89"/>
        <end position="112"/>
    </location>
</feature>
<gene>
    <name evidence="15" type="ORF">PHATR_44192</name>
</gene>
<comment type="similarity">
    <text evidence="2">Belongs to the tweety family.</text>
</comment>
<keyword evidence="4" id="KW-1003">Cell membrane</keyword>
<evidence type="ECO:0000256" key="2">
    <source>
        <dbReference type="ARBA" id="ARBA00009849"/>
    </source>
</evidence>
<dbReference type="GeneID" id="7204107"/>
<keyword evidence="6 14" id="KW-1133">Transmembrane helix</keyword>
<proteinExistence type="inferred from homology"/>
<comment type="subcellular location">
    <subcellularLocation>
        <location evidence="1">Cell membrane</location>
        <topology evidence="1">Multi-pass membrane protein</topology>
    </subcellularLocation>
</comment>
<dbReference type="OrthoDB" id="47559at2759"/>
<evidence type="ECO:0000256" key="3">
    <source>
        <dbReference type="ARBA" id="ARBA00022448"/>
    </source>
</evidence>
<feature type="transmembrane region" description="Helical" evidence="14">
    <location>
        <begin position="350"/>
        <end position="375"/>
    </location>
</feature>
<feature type="transmembrane region" description="Helical" evidence="14">
    <location>
        <begin position="208"/>
        <end position="230"/>
    </location>
</feature>
<feature type="region of interest" description="Disordered" evidence="13">
    <location>
        <begin position="89"/>
        <end position="188"/>
    </location>
</feature>
<evidence type="ECO:0000256" key="10">
    <source>
        <dbReference type="ARBA" id="ARBA00023180"/>
    </source>
</evidence>
<dbReference type="GO" id="GO:0005254">
    <property type="term" value="F:chloride channel activity"/>
    <property type="evidence" value="ECO:0007669"/>
    <property type="project" value="UniProtKB-KW"/>
</dbReference>
<evidence type="ECO:0000256" key="4">
    <source>
        <dbReference type="ARBA" id="ARBA00022475"/>
    </source>
</evidence>
<keyword evidence="12" id="KW-0407">Ion channel</keyword>
<evidence type="ECO:0000256" key="6">
    <source>
        <dbReference type="ARBA" id="ARBA00022989"/>
    </source>
</evidence>
<protein>
    <submittedName>
        <fullName evidence="15">Uncharacterized protein</fullName>
    </submittedName>
</protein>
<evidence type="ECO:0000256" key="8">
    <source>
        <dbReference type="ARBA" id="ARBA00023136"/>
    </source>
</evidence>
<evidence type="ECO:0000256" key="14">
    <source>
        <dbReference type="SAM" id="Phobius"/>
    </source>
</evidence>
<evidence type="ECO:0000256" key="7">
    <source>
        <dbReference type="ARBA" id="ARBA00023065"/>
    </source>
</evidence>
<keyword evidence="3" id="KW-0813">Transport</keyword>
<feature type="compositionally biased region" description="Low complexity" evidence="13">
    <location>
        <begin position="170"/>
        <end position="183"/>
    </location>
</feature>
<feature type="transmembrane region" description="Helical" evidence="14">
    <location>
        <begin position="1094"/>
        <end position="1116"/>
    </location>
</feature>
<name>B5Y5M8_PHATC</name>
<keyword evidence="16" id="KW-1185">Reference proteome</keyword>
<feature type="transmembrane region" description="Helical" evidence="14">
    <location>
        <begin position="1061"/>
        <end position="1082"/>
    </location>
</feature>
<feature type="transmembrane region" description="Helical" evidence="14">
    <location>
        <begin position="917"/>
        <end position="939"/>
    </location>
</feature>
<feature type="transmembrane region" description="Helical" evidence="14">
    <location>
        <begin position="44"/>
        <end position="71"/>
    </location>
</feature>
<sequence length="1365" mass="150447">MSSSFYKIYESASAAEVMSKTPRFSHSRDVSLLASSESAEVKDYAMGMLFLAVVILAVFILWSALLILFWWRGQERFGFLAGGSFLEESNTSNTSKHVNADSSDNSESQESAKLNLAAGANKESNDNEAEDEALSKDSKLGNNQDTSELDDMSDKEYAKNSLNQSETGPERLSLSLPEEASSENIEKDQADTYCHEAGDLRTHKVARICFMVAGVIYITFALLLATLGIMQLQPTVDVINETVLDVESISSMTRSTIDRELRGTIDSANVIRSRMDFEVSQDRFCPADPEVRGSELAQDILSQSQNAITKLNDFSASSLDDAESALNTIDDGTSSVKKTTEDIDIAGWKIAMVTIPCIAIPGILMAGCIQAWLGVERRFLQNAVTWFVFPALVLLTLTAVIAAVGMGIAATVNADFCLPGGSTNDPQTVILRVLEESDYQSGEYVYQMVEHFVSQCRDTVNPFADVEGVLLDLPSTQTALEELDVSLREENTLDVLALSCERDFTVLLDLTTSMQEVVQDMIKQLSQVLDTLSCEAVVPLYTKAVHEGSCDLSVSALTWIFVSALVMGVTGMIMITLRASYRTTEYVHSNDGTSRGSPELDTHSSWQGKIAATGNEGPNEADELFEHQEPMFLDEVSETEYRYGFRQNDNEFRPVQYKESSNSRSTAIVRPPPLINNVIRMESEPAFIPNRSKWDCTAFLLMDRSANTKMSSSFYKIYESASAAEVMSKTPRFSHSRDVSLLASSESAEVKDYAMGMLFLAVVILAVFILWSALLILFWWRGQKRFGFLAGGSFLEESNTSNTSKHVNADSSDNSESQESAKLNLAAGANKESNDNEAEDEALSKDSKLGNNQDTSELDDMPDKEYAKNSPNQSETGPERLSLSLPEEASSENIEKDQADTYCHEAGDLRTHKVARICFMVAGVIYITFALLLATLGIMQLQPTVDVINETVLDVENISSMTRSTIGRELRGTIDSANVIRSRMDFNVSPTQFCPADPELKGSELARDILRYAQPIIARLFEFGDFSLALLDDAESALIILDRETSTINFEITGWKTALVIIPYVTIPGILMAGCILTWSIIQRRYFQSFISCFALPAFILLTLIAIIAAVGMGIAATMNADFCLPGDIPDNPQTVILRVMEEMNYQRGEFVFDMVQYFVYQCRDTVNPFADLEADFANLPTSQTEVKSIDTLLSQGDTLDLLAVSCDNDFTILQGLAVSMQVTLQDMIEQMAQVLDTLSCETVVPLYTNAVYEASCNTSVSALTWIFVSLLVMGTAGMVMITLRASVRETEYVISNKGPSGEDAERDADVSWSSKLEPTDKADLNETDELFDDQQPEFLDEITTATYGARQICNEGDVDGHLVR</sequence>
<dbReference type="GO" id="GO:0005886">
    <property type="term" value="C:plasma membrane"/>
    <property type="evidence" value="ECO:0007669"/>
    <property type="project" value="UniProtKB-SubCell"/>
</dbReference>
<reference evidence="16" key="2">
    <citation type="submission" date="2008-08" db="EMBL/GenBank/DDBJ databases">
        <authorList>
            <consortium name="Diatom Consortium"/>
            <person name="Grigoriev I."/>
            <person name="Grimwood J."/>
            <person name="Kuo A."/>
            <person name="Otillar R.P."/>
            <person name="Salamov A."/>
            <person name="Detter J.C."/>
            <person name="Lindquist E."/>
            <person name="Shapiro H."/>
            <person name="Lucas S."/>
            <person name="Glavina del Rio T."/>
            <person name="Pitluck S."/>
            <person name="Rokhsar D."/>
            <person name="Bowler C."/>
        </authorList>
    </citation>
    <scope>GENOME REANNOTATION</scope>
    <source>
        <strain evidence="16">CCAP 1055/1</strain>
    </source>
</reference>
<feature type="region of interest" description="Disordered" evidence="13">
    <location>
        <begin position="797"/>
        <end position="898"/>
    </location>
</feature>
<feature type="transmembrane region" description="Helical" evidence="14">
    <location>
        <begin position="1263"/>
        <end position="1284"/>
    </location>
</feature>
<evidence type="ECO:0000256" key="13">
    <source>
        <dbReference type="SAM" id="MobiDB-lite"/>
    </source>
</evidence>
<accession>B5Y5M8</accession>
<dbReference type="Proteomes" id="UP000000759">
    <property type="component" value="Chromosome 3"/>
</dbReference>
<dbReference type="PANTHER" id="PTHR12424">
    <property type="entry name" value="TWEETY-RELATED"/>
    <property type="match status" value="1"/>
</dbReference>
<evidence type="ECO:0000313" key="15">
    <source>
        <dbReference type="EMBL" id="ACI65965.1"/>
    </source>
</evidence>
<keyword evidence="10" id="KW-0325">Glycoprotein</keyword>
<evidence type="ECO:0000256" key="12">
    <source>
        <dbReference type="ARBA" id="ARBA00023303"/>
    </source>
</evidence>
<evidence type="ECO:0000256" key="5">
    <source>
        <dbReference type="ARBA" id="ARBA00022692"/>
    </source>
</evidence>
<keyword evidence="9" id="KW-0869">Chloride channel</keyword>
<evidence type="ECO:0000313" key="16">
    <source>
        <dbReference type="Proteomes" id="UP000000759"/>
    </source>
</evidence>
<dbReference type="HOGENOM" id="CLU_435131_0_0_1"/>
<dbReference type="KEGG" id="pti:PHATR_44192"/>
<feature type="region of interest" description="Disordered" evidence="13">
    <location>
        <begin position="1296"/>
        <end position="1328"/>
    </location>
</feature>
<dbReference type="PaxDb" id="2850-Phatr44192"/>
<feature type="transmembrane region" description="Helical" evidence="14">
    <location>
        <begin position="753"/>
        <end position="780"/>
    </location>
</feature>